<proteinExistence type="predicted"/>
<dbReference type="EMBL" id="JAUHHV010000010">
    <property type="protein sequence ID" value="KAK1410286.1"/>
    <property type="molecule type" value="Genomic_DNA"/>
</dbReference>
<accession>A0AAD8JVD3</accession>
<feature type="transmembrane region" description="Helical" evidence="1">
    <location>
        <begin position="31"/>
        <end position="48"/>
    </location>
</feature>
<protein>
    <submittedName>
        <fullName evidence="2">Uncharacterized protein</fullName>
    </submittedName>
</protein>
<gene>
    <name evidence="2" type="ORF">QVD17_36821</name>
</gene>
<keyword evidence="1" id="KW-0812">Transmembrane</keyword>
<keyword evidence="1" id="KW-1133">Transmembrane helix</keyword>
<sequence length="99" mass="11414">MFNLTTFQYLNSPIKKHAYIGEKRVEEKKNLLSLIVSLPSLIFLYITSVRVTLYFTLLACLLAVTFSPSFLPSALIFLQLFSSKNRSSFCYFMSSFHLL</sequence>
<keyword evidence="1" id="KW-0472">Membrane</keyword>
<name>A0AAD8JVD3_TARER</name>
<reference evidence="2" key="1">
    <citation type="journal article" date="2023" name="bioRxiv">
        <title>Improved chromosome-level genome assembly for marigold (Tagetes erecta).</title>
        <authorList>
            <person name="Jiang F."/>
            <person name="Yuan L."/>
            <person name="Wang S."/>
            <person name="Wang H."/>
            <person name="Xu D."/>
            <person name="Wang A."/>
            <person name="Fan W."/>
        </authorList>
    </citation>
    <scope>NUCLEOTIDE SEQUENCE</scope>
    <source>
        <strain evidence="2">WSJ</strain>
        <tissue evidence="2">Leaf</tissue>
    </source>
</reference>
<comment type="caution">
    <text evidence="2">The sequence shown here is derived from an EMBL/GenBank/DDBJ whole genome shotgun (WGS) entry which is preliminary data.</text>
</comment>
<evidence type="ECO:0000256" key="1">
    <source>
        <dbReference type="SAM" id="Phobius"/>
    </source>
</evidence>
<dbReference type="Proteomes" id="UP001229421">
    <property type="component" value="Unassembled WGS sequence"/>
</dbReference>
<evidence type="ECO:0000313" key="2">
    <source>
        <dbReference type="EMBL" id="KAK1410286.1"/>
    </source>
</evidence>
<dbReference type="AlphaFoldDB" id="A0AAD8JVD3"/>
<organism evidence="2 3">
    <name type="scientific">Tagetes erecta</name>
    <name type="common">African marigold</name>
    <dbReference type="NCBI Taxonomy" id="13708"/>
    <lineage>
        <taxon>Eukaryota</taxon>
        <taxon>Viridiplantae</taxon>
        <taxon>Streptophyta</taxon>
        <taxon>Embryophyta</taxon>
        <taxon>Tracheophyta</taxon>
        <taxon>Spermatophyta</taxon>
        <taxon>Magnoliopsida</taxon>
        <taxon>eudicotyledons</taxon>
        <taxon>Gunneridae</taxon>
        <taxon>Pentapetalae</taxon>
        <taxon>asterids</taxon>
        <taxon>campanulids</taxon>
        <taxon>Asterales</taxon>
        <taxon>Asteraceae</taxon>
        <taxon>Asteroideae</taxon>
        <taxon>Heliantheae alliance</taxon>
        <taxon>Tageteae</taxon>
        <taxon>Tagetes</taxon>
    </lineage>
</organism>
<evidence type="ECO:0000313" key="3">
    <source>
        <dbReference type="Proteomes" id="UP001229421"/>
    </source>
</evidence>
<keyword evidence="3" id="KW-1185">Reference proteome</keyword>
<feature type="transmembrane region" description="Helical" evidence="1">
    <location>
        <begin position="54"/>
        <end position="78"/>
    </location>
</feature>